<accession>A0A0B0ETV0</accession>
<evidence type="ECO:0000313" key="5">
    <source>
        <dbReference type="Proteomes" id="UP000030652"/>
    </source>
</evidence>
<name>A0A0B0ETV0_9BACT</name>
<comment type="caution">
    <text evidence="4">The sequence shown here is derived from an EMBL/GenBank/DDBJ whole genome shotgun (WGS) entry which is preliminary data.</text>
</comment>
<dbReference type="Pfam" id="PF00011">
    <property type="entry name" value="HSP20"/>
    <property type="match status" value="1"/>
</dbReference>
<comment type="similarity">
    <text evidence="1 2">Belongs to the small heat shock protein (HSP20) family.</text>
</comment>
<protein>
    <recommendedName>
        <fullName evidence="3">SHSP domain-containing protein</fullName>
    </recommendedName>
</protein>
<dbReference type="eggNOG" id="COG0071">
    <property type="taxonomic scope" value="Bacteria"/>
</dbReference>
<dbReference type="CDD" id="cd06464">
    <property type="entry name" value="ACD_sHsps-like"/>
    <property type="match status" value="1"/>
</dbReference>
<dbReference type="Proteomes" id="UP000030652">
    <property type="component" value="Unassembled WGS sequence"/>
</dbReference>
<evidence type="ECO:0000259" key="3">
    <source>
        <dbReference type="PROSITE" id="PS01031"/>
    </source>
</evidence>
<evidence type="ECO:0000313" key="4">
    <source>
        <dbReference type="EMBL" id="KHE94100.1"/>
    </source>
</evidence>
<dbReference type="EMBL" id="JRYO01000015">
    <property type="protein sequence ID" value="KHE94100.1"/>
    <property type="molecule type" value="Genomic_DNA"/>
</dbReference>
<sequence length="140" mass="15649">MLSLSNTLDSLLALQEAMDIAQDTGYFEGETTNRGVHPPVNIFEKGGDLVLVAELPGIKKEDLQLQVKDNTVRIAGEREINYGEKISYHRIERNSSKFDRTLKLPISVEADKVKAEYNEGILVISLPRAEADKPRQIAIQ</sequence>
<dbReference type="Gene3D" id="2.60.40.790">
    <property type="match status" value="1"/>
</dbReference>
<dbReference type="SUPFAM" id="SSF49764">
    <property type="entry name" value="HSP20-like chaperones"/>
    <property type="match status" value="1"/>
</dbReference>
<evidence type="ECO:0000256" key="2">
    <source>
        <dbReference type="RuleBase" id="RU003616"/>
    </source>
</evidence>
<dbReference type="InterPro" id="IPR008978">
    <property type="entry name" value="HSP20-like_chaperone"/>
</dbReference>
<evidence type="ECO:0000256" key="1">
    <source>
        <dbReference type="PROSITE-ProRule" id="PRU00285"/>
    </source>
</evidence>
<dbReference type="InterPro" id="IPR031107">
    <property type="entry name" value="Small_HSP"/>
</dbReference>
<dbReference type="InterPro" id="IPR002068">
    <property type="entry name" value="A-crystallin/Hsp20_dom"/>
</dbReference>
<organism evidence="4 5">
    <name type="scientific">Candidatus Scalindua brodae</name>
    <dbReference type="NCBI Taxonomy" id="237368"/>
    <lineage>
        <taxon>Bacteria</taxon>
        <taxon>Pseudomonadati</taxon>
        <taxon>Planctomycetota</taxon>
        <taxon>Candidatus Brocadiia</taxon>
        <taxon>Candidatus Brocadiales</taxon>
        <taxon>Candidatus Scalinduaceae</taxon>
        <taxon>Candidatus Scalindua</taxon>
    </lineage>
</organism>
<reference evidence="4 5" key="1">
    <citation type="submission" date="2014-10" db="EMBL/GenBank/DDBJ databases">
        <title>Draft genome of anammox bacterium scalindua brodae, obtained using differential coverage binning of sequence data from two enrichment reactors.</title>
        <authorList>
            <person name="Speth D.R."/>
            <person name="Russ L."/>
            <person name="Kartal B."/>
            <person name="Op den Camp H.J."/>
            <person name="Dutilh B.E."/>
            <person name="Jetten M.S."/>
        </authorList>
    </citation>
    <scope>NUCLEOTIDE SEQUENCE [LARGE SCALE GENOMIC DNA]</scope>
    <source>
        <strain evidence="4">RU1</strain>
    </source>
</reference>
<proteinExistence type="inferred from homology"/>
<dbReference type="PROSITE" id="PS01031">
    <property type="entry name" value="SHSP"/>
    <property type="match status" value="1"/>
</dbReference>
<gene>
    <name evidence="4" type="ORF">SCABRO_00120</name>
</gene>
<dbReference type="PANTHER" id="PTHR11527">
    <property type="entry name" value="HEAT-SHOCK PROTEIN 20 FAMILY MEMBER"/>
    <property type="match status" value="1"/>
</dbReference>
<feature type="domain" description="SHSP" evidence="3">
    <location>
        <begin position="31"/>
        <end position="140"/>
    </location>
</feature>
<dbReference type="AlphaFoldDB" id="A0A0B0ETV0"/>